<name>A0A914BZX8_9BILA</name>
<dbReference type="InterPro" id="IPR000276">
    <property type="entry name" value="GPCR_Rhodpsn"/>
</dbReference>
<evidence type="ECO:0000256" key="6">
    <source>
        <dbReference type="ARBA" id="ARBA00023136"/>
    </source>
</evidence>
<feature type="domain" description="G-protein coupled receptors family 1 profile" evidence="11">
    <location>
        <begin position="78"/>
        <end position="342"/>
    </location>
</feature>
<keyword evidence="6 10" id="KW-0472">Membrane</keyword>
<dbReference type="AlphaFoldDB" id="A0A914BZX8"/>
<evidence type="ECO:0000256" key="10">
    <source>
        <dbReference type="SAM" id="Phobius"/>
    </source>
</evidence>
<dbReference type="PANTHER" id="PTHR24235">
    <property type="entry name" value="NEUROPEPTIDE Y RECEPTOR"/>
    <property type="match status" value="1"/>
</dbReference>
<dbReference type="PRINTS" id="PR01012">
    <property type="entry name" value="NRPEPTIDEYR"/>
</dbReference>
<evidence type="ECO:0000259" key="11">
    <source>
        <dbReference type="PROSITE" id="PS50262"/>
    </source>
</evidence>
<dbReference type="GO" id="GO:0042923">
    <property type="term" value="F:neuropeptide binding"/>
    <property type="evidence" value="ECO:0007669"/>
    <property type="project" value="TreeGrafter"/>
</dbReference>
<sequence>MATTSLALPSTSGLSSTYHAEIITSTELFSNTSNKSEGQCTDIKNYLWANHGDLTSLPYTMSLFGIVYTLIITLGVVGNTLVVISILKHKSLQSVRNMFIMSLSCSDIVVSIVSGSITPITAFTKIWLFGYSLCKLVPLIQGASLCFSTLTLTAISIDRFILIIFPTGRPIQKRQAFYIIGVNIGIALGISLPMFFKQVLVEYENFCGLFCTEDWGETQSDRSTYGTIVFMIQFVIPFILITFCYLMISLRLGKGMLLKKNSVMNNFSTEQRRQALKRRLRTNRMLIAMVAVFTLCWTPAVAFNFLRDFAALPTFVVQQEYLVGILTHCISMSSTVWNPCLYALLNEQFRFAFVDLLQWIRRGDNPLKGRKLPPSPTTARLVGLATRLGSDSLVLKDGQPQSNMTSSYDEKNDSIKNGYGGATTTTNVTLTDTLSFKNEMFDMALPTDSFL</sequence>
<organism evidence="12 13">
    <name type="scientific">Acrobeloides nanus</name>
    <dbReference type="NCBI Taxonomy" id="290746"/>
    <lineage>
        <taxon>Eukaryota</taxon>
        <taxon>Metazoa</taxon>
        <taxon>Ecdysozoa</taxon>
        <taxon>Nematoda</taxon>
        <taxon>Chromadorea</taxon>
        <taxon>Rhabditida</taxon>
        <taxon>Tylenchina</taxon>
        <taxon>Cephalobomorpha</taxon>
        <taxon>Cephaloboidea</taxon>
        <taxon>Cephalobidae</taxon>
        <taxon>Acrobeloides</taxon>
    </lineage>
</organism>
<dbReference type="GO" id="GO:0004983">
    <property type="term" value="F:neuropeptide Y receptor activity"/>
    <property type="evidence" value="ECO:0007669"/>
    <property type="project" value="InterPro"/>
</dbReference>
<comment type="similarity">
    <text evidence="2 9">Belongs to the G-protein coupled receptor 1 family.</text>
</comment>
<dbReference type="SMART" id="SM01381">
    <property type="entry name" value="7TM_GPCR_Srsx"/>
    <property type="match status" value="1"/>
</dbReference>
<feature type="transmembrane region" description="Helical" evidence="10">
    <location>
        <begin position="142"/>
        <end position="165"/>
    </location>
</feature>
<feature type="transmembrane region" description="Helical" evidence="10">
    <location>
        <begin position="286"/>
        <end position="306"/>
    </location>
</feature>
<feature type="transmembrane region" description="Helical" evidence="10">
    <location>
        <begin position="321"/>
        <end position="345"/>
    </location>
</feature>
<reference evidence="13" key="1">
    <citation type="submission" date="2022-11" db="UniProtKB">
        <authorList>
            <consortium name="WormBaseParasite"/>
        </authorList>
    </citation>
    <scope>IDENTIFICATION</scope>
</reference>
<keyword evidence="12" id="KW-1185">Reference proteome</keyword>
<dbReference type="PROSITE" id="PS50262">
    <property type="entry name" value="G_PROTEIN_RECEP_F1_2"/>
    <property type="match status" value="1"/>
</dbReference>
<dbReference type="Proteomes" id="UP000887540">
    <property type="component" value="Unplaced"/>
</dbReference>
<feature type="transmembrane region" description="Helical" evidence="10">
    <location>
        <begin position="108"/>
        <end position="130"/>
    </location>
</feature>
<dbReference type="Pfam" id="PF00001">
    <property type="entry name" value="7tm_1"/>
    <property type="match status" value="1"/>
</dbReference>
<evidence type="ECO:0000256" key="5">
    <source>
        <dbReference type="ARBA" id="ARBA00023040"/>
    </source>
</evidence>
<dbReference type="GO" id="GO:0043005">
    <property type="term" value="C:neuron projection"/>
    <property type="evidence" value="ECO:0007669"/>
    <property type="project" value="TreeGrafter"/>
</dbReference>
<evidence type="ECO:0000313" key="12">
    <source>
        <dbReference type="Proteomes" id="UP000887540"/>
    </source>
</evidence>
<feature type="transmembrane region" description="Helical" evidence="10">
    <location>
        <begin position="228"/>
        <end position="250"/>
    </location>
</feature>
<evidence type="ECO:0000256" key="4">
    <source>
        <dbReference type="ARBA" id="ARBA00022989"/>
    </source>
</evidence>
<protein>
    <submittedName>
        <fullName evidence="13">G-protein coupled receptors family 1 profile domain-containing protein</fullName>
    </submittedName>
</protein>
<keyword evidence="3 9" id="KW-0812">Transmembrane</keyword>
<dbReference type="CDD" id="cd15203">
    <property type="entry name" value="7tmA_NPYR-like"/>
    <property type="match status" value="1"/>
</dbReference>
<dbReference type="InterPro" id="IPR000611">
    <property type="entry name" value="NPY_rcpt"/>
</dbReference>
<dbReference type="GO" id="GO:0005886">
    <property type="term" value="C:plasma membrane"/>
    <property type="evidence" value="ECO:0007669"/>
    <property type="project" value="TreeGrafter"/>
</dbReference>
<evidence type="ECO:0000256" key="2">
    <source>
        <dbReference type="ARBA" id="ARBA00010663"/>
    </source>
</evidence>
<dbReference type="PANTHER" id="PTHR24235:SF18">
    <property type="entry name" value="G-PROTEIN COUPLED RECEPTORS FAMILY 1 PROFILE DOMAIN-CONTAINING PROTEIN"/>
    <property type="match status" value="1"/>
</dbReference>
<evidence type="ECO:0000256" key="9">
    <source>
        <dbReference type="RuleBase" id="RU000688"/>
    </source>
</evidence>
<keyword evidence="8 9" id="KW-0807">Transducer</keyword>
<evidence type="ECO:0000256" key="1">
    <source>
        <dbReference type="ARBA" id="ARBA00004141"/>
    </source>
</evidence>
<accession>A0A914BZX8</accession>
<evidence type="ECO:0000313" key="13">
    <source>
        <dbReference type="WBParaSite" id="ACRNAN_Path_136.g469.t1"/>
    </source>
</evidence>
<dbReference type="Gene3D" id="1.20.1070.10">
    <property type="entry name" value="Rhodopsin 7-helix transmembrane proteins"/>
    <property type="match status" value="1"/>
</dbReference>
<proteinExistence type="inferred from homology"/>
<dbReference type="PROSITE" id="PS00237">
    <property type="entry name" value="G_PROTEIN_RECEP_F1_1"/>
    <property type="match status" value="1"/>
</dbReference>
<evidence type="ECO:0000256" key="7">
    <source>
        <dbReference type="ARBA" id="ARBA00023170"/>
    </source>
</evidence>
<dbReference type="InterPro" id="IPR017452">
    <property type="entry name" value="GPCR_Rhodpsn_7TM"/>
</dbReference>
<dbReference type="WBParaSite" id="ACRNAN_Path_136.g469.t1">
    <property type="protein sequence ID" value="ACRNAN_Path_136.g469.t1"/>
    <property type="gene ID" value="ACRNAN_Path_136.g469"/>
</dbReference>
<evidence type="ECO:0000256" key="3">
    <source>
        <dbReference type="ARBA" id="ARBA00022692"/>
    </source>
</evidence>
<feature type="transmembrane region" description="Helical" evidence="10">
    <location>
        <begin position="177"/>
        <end position="196"/>
    </location>
</feature>
<evidence type="ECO:0000256" key="8">
    <source>
        <dbReference type="ARBA" id="ARBA00023224"/>
    </source>
</evidence>
<dbReference type="SUPFAM" id="SSF81321">
    <property type="entry name" value="Family A G protein-coupled receptor-like"/>
    <property type="match status" value="1"/>
</dbReference>
<comment type="subcellular location">
    <subcellularLocation>
        <location evidence="1">Membrane</location>
        <topology evidence="1">Multi-pass membrane protein</topology>
    </subcellularLocation>
</comment>
<keyword evidence="7 9" id="KW-0675">Receptor</keyword>
<keyword evidence="4 10" id="KW-1133">Transmembrane helix</keyword>
<dbReference type="PRINTS" id="PR00237">
    <property type="entry name" value="GPCRRHODOPSN"/>
</dbReference>
<keyword evidence="5 9" id="KW-0297">G-protein coupled receptor</keyword>
<feature type="transmembrane region" description="Helical" evidence="10">
    <location>
        <begin position="63"/>
        <end position="87"/>
    </location>
</feature>